<dbReference type="GO" id="GO:0030288">
    <property type="term" value="C:outer membrane-bounded periplasmic space"/>
    <property type="evidence" value="ECO:0007669"/>
    <property type="project" value="TreeGrafter"/>
</dbReference>
<dbReference type="Gene3D" id="3.40.630.40">
    <property type="entry name" value="Zn-dependent exopeptidases"/>
    <property type="match status" value="1"/>
</dbReference>
<dbReference type="Proteomes" id="UP000198577">
    <property type="component" value="Unassembled WGS sequence"/>
</dbReference>
<dbReference type="EMBL" id="FOXR01000015">
    <property type="protein sequence ID" value="SFQ16640.1"/>
    <property type="molecule type" value="Genomic_DNA"/>
</dbReference>
<dbReference type="InterPro" id="IPR014234">
    <property type="entry name" value="Spore_CwlD"/>
</dbReference>
<evidence type="ECO:0000256" key="1">
    <source>
        <dbReference type="ARBA" id="ARBA00022801"/>
    </source>
</evidence>
<name>A0A1I5WA68_9FIRM</name>
<evidence type="ECO:0000259" key="2">
    <source>
        <dbReference type="SMART" id="SM00646"/>
    </source>
</evidence>
<dbReference type="GO" id="GO:0009253">
    <property type="term" value="P:peptidoglycan catabolic process"/>
    <property type="evidence" value="ECO:0007669"/>
    <property type="project" value="InterPro"/>
</dbReference>
<organism evidence="3 4">
    <name type="scientific">Caldicoprobacter faecalis</name>
    <dbReference type="NCBI Taxonomy" id="937334"/>
    <lineage>
        <taxon>Bacteria</taxon>
        <taxon>Bacillati</taxon>
        <taxon>Bacillota</taxon>
        <taxon>Clostridia</taxon>
        <taxon>Caldicoprobacterales</taxon>
        <taxon>Caldicoprobacteraceae</taxon>
        <taxon>Caldicoprobacter</taxon>
    </lineage>
</organism>
<dbReference type="CDD" id="cd02696">
    <property type="entry name" value="MurNAc-LAA"/>
    <property type="match status" value="1"/>
</dbReference>
<keyword evidence="4" id="KW-1185">Reference proteome</keyword>
<keyword evidence="1" id="KW-0378">Hydrolase</keyword>
<dbReference type="AlphaFoldDB" id="A0A1I5WA68"/>
<dbReference type="PANTHER" id="PTHR30404">
    <property type="entry name" value="N-ACETYLMURAMOYL-L-ALANINE AMIDASE"/>
    <property type="match status" value="1"/>
</dbReference>
<sequence>MKVIFISRRWFIVLWILLGIALFLLFALKLKEDSAILTLASPVSKKIIVIDAGHGGFDPGAVSDSGTREDKINLIIARKLKKYLENQGAKVVMTRQTDEALGRTKREDMQKRVEIIRNSNADIVVSIHLNKFQQSKYYGAQTFYMAGSEEGKRLAQCIQTQLIKILNRGNTRQIKAVSDLLILKAGQAPSVIVECGFLSNPQEEKLLKTDEYQEQVAWAIYCGIVDYFAG</sequence>
<dbReference type="Pfam" id="PF01520">
    <property type="entry name" value="Amidase_3"/>
    <property type="match status" value="1"/>
</dbReference>
<protein>
    <submittedName>
        <fullName evidence="3">N-acetylmuramoyl-L-alanine amidase</fullName>
    </submittedName>
</protein>
<dbReference type="RefSeq" id="WP_025746822.1">
    <property type="nucleotide sequence ID" value="NZ_FOXR01000015.1"/>
</dbReference>
<feature type="domain" description="MurNAc-LAA" evidence="2">
    <location>
        <begin position="113"/>
        <end position="225"/>
    </location>
</feature>
<dbReference type="InterPro" id="IPR002508">
    <property type="entry name" value="MurNAc-LAA_cat"/>
</dbReference>
<dbReference type="SUPFAM" id="SSF53187">
    <property type="entry name" value="Zn-dependent exopeptidases"/>
    <property type="match status" value="1"/>
</dbReference>
<dbReference type="InterPro" id="IPR050695">
    <property type="entry name" value="N-acetylmuramoyl_amidase_3"/>
</dbReference>
<dbReference type="NCBIfam" id="TIGR02883">
    <property type="entry name" value="spore_cwlD"/>
    <property type="match status" value="1"/>
</dbReference>
<evidence type="ECO:0000313" key="4">
    <source>
        <dbReference type="Proteomes" id="UP000198577"/>
    </source>
</evidence>
<reference evidence="3 4" key="1">
    <citation type="submission" date="2016-10" db="EMBL/GenBank/DDBJ databases">
        <authorList>
            <person name="de Groot N.N."/>
        </authorList>
    </citation>
    <scope>NUCLEOTIDE SEQUENCE [LARGE SCALE GENOMIC DNA]</scope>
    <source>
        <strain evidence="3 4">DSM 20678</strain>
    </source>
</reference>
<dbReference type="STRING" id="937334.SAMN05444406_11522"/>
<proteinExistence type="predicted"/>
<evidence type="ECO:0000313" key="3">
    <source>
        <dbReference type="EMBL" id="SFQ16640.1"/>
    </source>
</evidence>
<dbReference type="GO" id="GO:0008745">
    <property type="term" value="F:N-acetylmuramoyl-L-alanine amidase activity"/>
    <property type="evidence" value="ECO:0007669"/>
    <property type="project" value="InterPro"/>
</dbReference>
<gene>
    <name evidence="3" type="ORF">SAMN05444406_11522</name>
</gene>
<dbReference type="SMART" id="SM00646">
    <property type="entry name" value="Ami_3"/>
    <property type="match status" value="1"/>
</dbReference>
<accession>A0A1I5WA68</accession>
<dbReference type="PANTHER" id="PTHR30404:SF0">
    <property type="entry name" value="N-ACETYLMURAMOYL-L-ALANINE AMIDASE AMIC"/>
    <property type="match status" value="1"/>
</dbReference>
<dbReference type="OrthoDB" id="9806267at2"/>